<dbReference type="GO" id="GO:0030170">
    <property type="term" value="F:pyridoxal phosphate binding"/>
    <property type="evidence" value="ECO:0007669"/>
    <property type="project" value="UniProtKB-UniRule"/>
</dbReference>
<gene>
    <name evidence="11" type="primary">glyA</name>
    <name evidence="14" type="ORF">MOO44_00280</name>
</gene>
<feature type="site" description="Plays an important role in substrate specificity" evidence="11">
    <location>
        <position position="225"/>
    </location>
</feature>
<evidence type="ECO:0000256" key="2">
    <source>
        <dbReference type="ARBA" id="ARBA00004496"/>
    </source>
</evidence>
<dbReference type="HAMAP" id="MF_00051">
    <property type="entry name" value="SHMT"/>
    <property type="match status" value="1"/>
</dbReference>
<dbReference type="InterPro" id="IPR049943">
    <property type="entry name" value="Ser_HO-MeTrfase-like"/>
</dbReference>
<dbReference type="GO" id="GO:0019264">
    <property type="term" value="P:glycine biosynthetic process from serine"/>
    <property type="evidence" value="ECO:0007669"/>
    <property type="project" value="UniProtKB-UniRule"/>
</dbReference>
<dbReference type="RefSeq" id="WP_260115922.1">
    <property type="nucleotide sequence ID" value="NZ_CP093360.1"/>
</dbReference>
<dbReference type="PANTHER" id="PTHR11680">
    <property type="entry name" value="SERINE HYDROXYMETHYLTRANSFERASE"/>
    <property type="match status" value="1"/>
</dbReference>
<comment type="similarity">
    <text evidence="3 11">Belongs to the SHMT family.</text>
</comment>
<dbReference type="GO" id="GO:0005829">
    <property type="term" value="C:cytosol"/>
    <property type="evidence" value="ECO:0007669"/>
    <property type="project" value="TreeGrafter"/>
</dbReference>
<dbReference type="EMBL" id="CP093360">
    <property type="protein sequence ID" value="UQS86115.1"/>
    <property type="molecule type" value="Genomic_DNA"/>
</dbReference>
<dbReference type="Gene3D" id="3.40.640.10">
    <property type="entry name" value="Type I PLP-dependent aspartate aminotransferase-like (Major domain)"/>
    <property type="match status" value="1"/>
</dbReference>
<evidence type="ECO:0000313" key="14">
    <source>
        <dbReference type="EMBL" id="UQS86115.1"/>
    </source>
</evidence>
<comment type="function">
    <text evidence="10">Catalyzes the reversible interconversion of serine and glycine with tetrahydrofolate (THF) serving as the one-carbon carrier. This reaction serves as the major source of one-carbon groups required for the biosynthesis of purines, thymidylate, methionine, and other important biomolecules. Also exhibits THF-independent aldolase activity toward beta-hydroxyamino acids, producing glycine and aldehydes, via a retro-aldol mechanism. Thus, is able to catalyze the cleavage of L-allo-threonine.</text>
</comment>
<dbReference type="EC" id="2.1.2.1" evidence="11"/>
<organism evidence="14 15">
    <name type="scientific">Nicoliella spurrieriana</name>
    <dbReference type="NCBI Taxonomy" id="2925830"/>
    <lineage>
        <taxon>Bacteria</taxon>
        <taxon>Bacillati</taxon>
        <taxon>Bacillota</taxon>
        <taxon>Bacilli</taxon>
        <taxon>Lactobacillales</taxon>
        <taxon>Lactobacillaceae</taxon>
        <taxon>Nicoliella</taxon>
    </lineage>
</organism>
<evidence type="ECO:0000313" key="15">
    <source>
        <dbReference type="Proteomes" id="UP000831181"/>
    </source>
</evidence>
<dbReference type="CDD" id="cd00378">
    <property type="entry name" value="SHMT"/>
    <property type="match status" value="1"/>
</dbReference>
<dbReference type="PROSITE" id="PS00096">
    <property type="entry name" value="SHMT"/>
    <property type="match status" value="1"/>
</dbReference>
<evidence type="ECO:0000259" key="13">
    <source>
        <dbReference type="Pfam" id="PF00464"/>
    </source>
</evidence>
<evidence type="ECO:0000256" key="4">
    <source>
        <dbReference type="ARBA" id="ARBA00011738"/>
    </source>
</evidence>
<evidence type="ECO:0000256" key="12">
    <source>
        <dbReference type="PIRSR" id="PIRSR000412-50"/>
    </source>
</evidence>
<dbReference type="GO" id="GO:0035999">
    <property type="term" value="P:tetrahydrofolate interconversion"/>
    <property type="evidence" value="ECO:0007669"/>
    <property type="project" value="UniProtKB-UniRule"/>
</dbReference>
<keyword evidence="14" id="KW-0614">Plasmid</keyword>
<keyword evidence="9 11" id="KW-0663">Pyridoxal phosphate</keyword>
<dbReference type="PANTHER" id="PTHR11680:SF35">
    <property type="entry name" value="SERINE HYDROXYMETHYLTRANSFERASE 1"/>
    <property type="match status" value="1"/>
</dbReference>
<dbReference type="SUPFAM" id="SSF53383">
    <property type="entry name" value="PLP-dependent transferases"/>
    <property type="match status" value="1"/>
</dbReference>
<accession>A0A976X4T1</accession>
<keyword evidence="8 11" id="KW-0808">Transferase</keyword>
<keyword evidence="7 11" id="KW-0028">Amino-acid biosynthesis</keyword>
<geneLocation type="plasmid" evidence="14 15">
    <name>p1unnamed</name>
</geneLocation>
<dbReference type="Pfam" id="PF00464">
    <property type="entry name" value="SHMT"/>
    <property type="match status" value="1"/>
</dbReference>
<dbReference type="InterPro" id="IPR015424">
    <property type="entry name" value="PyrdxlP-dep_Trfase"/>
</dbReference>
<feature type="modified residue" description="N6-(pyridoxal phosphate)lysine" evidence="11 12">
    <location>
        <position position="226"/>
    </location>
</feature>
<evidence type="ECO:0000256" key="11">
    <source>
        <dbReference type="HAMAP-Rule" id="MF_00051"/>
    </source>
</evidence>
<keyword evidence="6 11" id="KW-0554">One-carbon metabolism</keyword>
<evidence type="ECO:0000256" key="7">
    <source>
        <dbReference type="ARBA" id="ARBA00022605"/>
    </source>
</evidence>
<reference evidence="14" key="1">
    <citation type="journal article" date="2022" name="Int. J. Syst. Evol. Microbiol.">
        <title>Apilactobacillus apisilvae sp. nov., Nicolia spurrieriana gen. nov. sp. nov., Bombilactobacillus folatiphilus sp. nov. and Bombilactobacillus thymidiniphilus sp. nov., four new lactic acid bacterial isolates from stingless bees Tetragonula carbonaria and Austroplebeia australis.</title>
        <authorList>
            <person name="Oliphant S.A."/>
            <person name="Watson-Haigh N.S."/>
            <person name="Sumby K.M."/>
            <person name="Gardner J."/>
            <person name="Groom S."/>
            <person name="Jiranek V."/>
        </authorList>
    </citation>
    <scope>NUCLEOTIDE SEQUENCE</scope>
    <source>
        <strain evidence="14">SGEP1_A5</strain>
    </source>
</reference>
<comment type="cofactor">
    <cofactor evidence="1 11 12">
        <name>pyridoxal 5'-phosphate</name>
        <dbReference type="ChEBI" id="CHEBI:597326"/>
    </cofactor>
</comment>
<evidence type="ECO:0000256" key="6">
    <source>
        <dbReference type="ARBA" id="ARBA00022563"/>
    </source>
</evidence>
<keyword evidence="15" id="KW-1185">Reference proteome</keyword>
<dbReference type="PIRSF" id="PIRSF000412">
    <property type="entry name" value="SHMT"/>
    <property type="match status" value="1"/>
</dbReference>
<evidence type="ECO:0000256" key="3">
    <source>
        <dbReference type="ARBA" id="ARBA00006376"/>
    </source>
</evidence>
<protein>
    <recommendedName>
        <fullName evidence="11">Serine hydroxymethyltransferase</fullName>
        <shortName evidence="11">SHMT</shortName>
        <shortName evidence="11">Serine methylase</shortName>
        <ecNumber evidence="11">2.1.2.1</ecNumber>
    </recommendedName>
</protein>
<dbReference type="Gene3D" id="3.90.1150.10">
    <property type="entry name" value="Aspartate Aminotransferase, domain 1"/>
    <property type="match status" value="1"/>
</dbReference>
<comment type="subunit">
    <text evidence="4 11">Homodimer.</text>
</comment>
<evidence type="ECO:0000256" key="5">
    <source>
        <dbReference type="ARBA" id="ARBA00022490"/>
    </source>
</evidence>
<evidence type="ECO:0000256" key="10">
    <source>
        <dbReference type="ARBA" id="ARBA00054606"/>
    </source>
</evidence>
<comment type="pathway">
    <text evidence="11">One-carbon metabolism; tetrahydrofolate interconversion.</text>
</comment>
<dbReference type="NCBIfam" id="NF000586">
    <property type="entry name" value="PRK00011.1"/>
    <property type="match status" value="1"/>
</dbReference>
<comment type="pathway">
    <text evidence="11">Amino-acid biosynthesis; glycine biosynthesis; glycine from L-serine: step 1/1.</text>
</comment>
<dbReference type="Proteomes" id="UP000831181">
    <property type="component" value="Plasmid p1unnamed"/>
</dbReference>
<evidence type="ECO:0000256" key="9">
    <source>
        <dbReference type="ARBA" id="ARBA00022898"/>
    </source>
</evidence>
<sequence length="410" mass="44900">MFDFSKQDPTIWNAIQKENNRQENVIELIASENIASQAVRAAQGSILTNKYAVGYPNKRVYTGNEALDIIDQVAKQRAEQLFHAEYANVLPHSGTQANQAVYSAFLNPGDRILSMSEHAGGHFTHGQKHNFSGQLYKSYFYGVDPQTELLDYDHIEEIAKEVHPKLIIAGASAYSHIIDWTQFRRIADEVGAFLMVDMAHIAGLVAAGLHPNPVAVADVVTSTTHKTLRGPRGGMILAKAKYADRLDNAVFPVSQSGSLEHVVAAKAIAYQEALQPAFKQYAQQVIKNAQAMAKVFNESNVVRVVSGGTENHEMTLDLNPVHMTGEQAANLLYSVGIATNKELLPLETGNTMEGIRIGTPTITSRHFDEAAAAKVAQLIVTVLSNPTDEVALKRASQQVQQLVNEHPIDR</sequence>
<dbReference type="FunFam" id="3.40.640.10:FF:000001">
    <property type="entry name" value="Serine hydroxymethyltransferase"/>
    <property type="match status" value="1"/>
</dbReference>
<comment type="catalytic activity">
    <reaction evidence="11">
        <text>(6R)-5,10-methylene-5,6,7,8-tetrahydrofolate + glycine + H2O = (6S)-5,6,7,8-tetrahydrofolate + L-serine</text>
        <dbReference type="Rhea" id="RHEA:15481"/>
        <dbReference type="ChEBI" id="CHEBI:15377"/>
        <dbReference type="ChEBI" id="CHEBI:15636"/>
        <dbReference type="ChEBI" id="CHEBI:33384"/>
        <dbReference type="ChEBI" id="CHEBI:57305"/>
        <dbReference type="ChEBI" id="CHEBI:57453"/>
        <dbReference type="EC" id="2.1.2.1"/>
    </reaction>
</comment>
<dbReference type="GO" id="GO:0004372">
    <property type="term" value="F:glycine hydroxymethyltransferase activity"/>
    <property type="evidence" value="ECO:0007669"/>
    <property type="project" value="UniProtKB-UniRule"/>
</dbReference>
<dbReference type="KEGG" id="lbe:MOO44_00280"/>
<comment type="subcellular location">
    <subcellularLocation>
        <location evidence="2 11">Cytoplasm</location>
    </subcellularLocation>
</comment>
<proteinExistence type="inferred from homology"/>
<dbReference type="InterPro" id="IPR019798">
    <property type="entry name" value="Ser_HO-MeTrfase_PLP_BS"/>
</dbReference>
<feature type="domain" description="Serine hydroxymethyltransferase-like" evidence="13">
    <location>
        <begin position="5"/>
        <end position="379"/>
    </location>
</feature>
<dbReference type="InterPro" id="IPR039429">
    <property type="entry name" value="SHMT-like_dom"/>
</dbReference>
<evidence type="ECO:0000256" key="8">
    <source>
        <dbReference type="ARBA" id="ARBA00022679"/>
    </source>
</evidence>
<dbReference type="AlphaFoldDB" id="A0A976X4T1"/>
<keyword evidence="5 11" id="KW-0963">Cytoplasm</keyword>
<dbReference type="InterPro" id="IPR015422">
    <property type="entry name" value="PyrdxlP-dep_Trfase_small"/>
</dbReference>
<dbReference type="InterPro" id="IPR015421">
    <property type="entry name" value="PyrdxlP-dep_Trfase_major"/>
</dbReference>
<dbReference type="InterPro" id="IPR001085">
    <property type="entry name" value="Ser_HO-MeTrfase"/>
</dbReference>
<comment type="caution">
    <text evidence="11">Lacks conserved residue(s) required for the propagation of feature annotation.</text>
</comment>
<evidence type="ECO:0000256" key="1">
    <source>
        <dbReference type="ARBA" id="ARBA00001933"/>
    </source>
</evidence>
<name>A0A976X4T1_9LACO</name>